<dbReference type="Gene3D" id="2.40.30.170">
    <property type="match status" value="1"/>
</dbReference>
<dbReference type="AlphaFoldDB" id="A0A502G5Q9"/>
<dbReference type="InterPro" id="IPR058624">
    <property type="entry name" value="MdtA-like_HH"/>
</dbReference>
<evidence type="ECO:0000313" key="6">
    <source>
        <dbReference type="EMBL" id="TPG56536.1"/>
    </source>
</evidence>
<comment type="caution">
    <text evidence="6">The sequence shown here is derived from an EMBL/GenBank/DDBJ whole genome shotgun (WGS) entry which is preliminary data.</text>
</comment>
<dbReference type="Pfam" id="PF25954">
    <property type="entry name" value="Beta-barrel_RND_2"/>
    <property type="match status" value="1"/>
</dbReference>
<gene>
    <name evidence="6" type="ORF">EAH76_03105</name>
</gene>
<protein>
    <submittedName>
        <fullName evidence="6">HlyD family secretion protein</fullName>
    </submittedName>
</protein>
<sequence length="388" mass="40807">MSTTVADVRPDPQSPGPAPTPAPPSPDTPTGPTPTPEASHWRPTARSKSTLGIIALTMLIAIAAILYAWRLPPFAETVITTENAYVRGRTTTVAPQVSGYVTQVLVRDYEDVAAGQILVRIDDSIYRARVEQAHANLSAQLAALANSRQARASRQAGVQSQGAGLAGAEAQLLKARADMARVDDLVSDGSVSRRERDQTAAALALAEAQVRQSRAAGDIARQDVRTVDVGRGGLQAQVEAAQAQLRLAEIDLGHTVIRAAEAGRLGEVGVRLGQYVTNGSALLSLVPPERWIIANYKEAQTARIVPGQHAHFSVDALGGAALTGRVERLSPAAGSEFAVLKPDNATGNFVKVPQRIGVRVAVDPHQPLAARLRPGMSVGMAIDTGEGQ</sequence>
<keyword evidence="2" id="KW-0472">Membrane</keyword>
<dbReference type="Pfam" id="PF25917">
    <property type="entry name" value="BSH_RND"/>
    <property type="match status" value="1"/>
</dbReference>
<dbReference type="PANTHER" id="PTHR30386">
    <property type="entry name" value="MEMBRANE FUSION SUBUNIT OF EMRAB-TOLC MULTIDRUG EFFLUX PUMP"/>
    <property type="match status" value="1"/>
</dbReference>
<keyword evidence="2" id="KW-1133">Transmembrane helix</keyword>
<keyword evidence="7" id="KW-1185">Reference proteome</keyword>
<evidence type="ECO:0000256" key="2">
    <source>
        <dbReference type="SAM" id="Phobius"/>
    </source>
</evidence>
<dbReference type="Proteomes" id="UP000319931">
    <property type="component" value="Unassembled WGS sequence"/>
</dbReference>
<proteinExistence type="predicted"/>
<accession>A0A502G5Q9</accession>
<dbReference type="RefSeq" id="WP_140847963.1">
    <property type="nucleotide sequence ID" value="NZ_RCZC01000001.1"/>
</dbReference>
<dbReference type="EMBL" id="RCZC01000001">
    <property type="protein sequence ID" value="TPG56536.1"/>
    <property type="molecule type" value="Genomic_DNA"/>
</dbReference>
<feature type="domain" description="Multidrug resistance protein MdtA-like alpha-helical hairpin" evidence="3">
    <location>
        <begin position="161"/>
        <end position="222"/>
    </location>
</feature>
<evidence type="ECO:0000259" key="3">
    <source>
        <dbReference type="Pfam" id="PF25876"/>
    </source>
</evidence>
<feature type="region of interest" description="Disordered" evidence="1">
    <location>
        <begin position="1"/>
        <end position="44"/>
    </location>
</feature>
<reference evidence="6 7" key="1">
    <citation type="journal article" date="2019" name="Environ. Microbiol.">
        <title>Species interactions and distinct microbial communities in high Arctic permafrost affected cryosols are associated with the CH4 and CO2 gas fluxes.</title>
        <authorList>
            <person name="Altshuler I."/>
            <person name="Hamel J."/>
            <person name="Turney S."/>
            <person name="Magnuson E."/>
            <person name="Levesque R."/>
            <person name="Greer C."/>
            <person name="Whyte L.G."/>
        </authorList>
    </citation>
    <scope>NUCLEOTIDE SEQUENCE [LARGE SCALE GENOMIC DNA]</scope>
    <source>
        <strain evidence="6 7">E6.1</strain>
    </source>
</reference>
<dbReference type="SUPFAM" id="SSF111369">
    <property type="entry name" value="HlyD-like secretion proteins"/>
    <property type="match status" value="3"/>
</dbReference>
<dbReference type="OrthoDB" id="9811754at2"/>
<feature type="transmembrane region" description="Helical" evidence="2">
    <location>
        <begin position="50"/>
        <end position="69"/>
    </location>
</feature>
<evidence type="ECO:0000313" key="7">
    <source>
        <dbReference type="Proteomes" id="UP000319931"/>
    </source>
</evidence>
<organism evidence="6 7">
    <name type="scientific">Sphingomonas glacialis</name>
    <dbReference type="NCBI Taxonomy" id="658225"/>
    <lineage>
        <taxon>Bacteria</taxon>
        <taxon>Pseudomonadati</taxon>
        <taxon>Pseudomonadota</taxon>
        <taxon>Alphaproteobacteria</taxon>
        <taxon>Sphingomonadales</taxon>
        <taxon>Sphingomonadaceae</taxon>
        <taxon>Sphingomonas</taxon>
    </lineage>
</organism>
<dbReference type="Gene3D" id="2.40.50.100">
    <property type="match status" value="1"/>
</dbReference>
<evidence type="ECO:0000256" key="1">
    <source>
        <dbReference type="SAM" id="MobiDB-lite"/>
    </source>
</evidence>
<evidence type="ECO:0000259" key="4">
    <source>
        <dbReference type="Pfam" id="PF25917"/>
    </source>
</evidence>
<feature type="domain" description="CusB-like beta-barrel" evidence="5">
    <location>
        <begin position="291"/>
        <end position="333"/>
    </location>
</feature>
<dbReference type="PANTHER" id="PTHR30386:SF24">
    <property type="entry name" value="MULTIDRUG RESISTANCE EFFLUX PUMP"/>
    <property type="match status" value="1"/>
</dbReference>
<feature type="compositionally biased region" description="Pro residues" evidence="1">
    <location>
        <begin position="12"/>
        <end position="35"/>
    </location>
</feature>
<keyword evidence="2" id="KW-0812">Transmembrane</keyword>
<dbReference type="InterPro" id="IPR058625">
    <property type="entry name" value="MdtA-like_BSH"/>
</dbReference>
<name>A0A502G5Q9_9SPHN</name>
<evidence type="ECO:0000259" key="5">
    <source>
        <dbReference type="Pfam" id="PF25954"/>
    </source>
</evidence>
<dbReference type="Pfam" id="PF25876">
    <property type="entry name" value="HH_MFP_RND"/>
    <property type="match status" value="1"/>
</dbReference>
<dbReference type="InterPro" id="IPR050739">
    <property type="entry name" value="MFP"/>
</dbReference>
<dbReference type="PRINTS" id="PR01490">
    <property type="entry name" value="RTXTOXIND"/>
</dbReference>
<feature type="domain" description="Multidrug resistance protein MdtA-like barrel-sandwich hybrid" evidence="4">
    <location>
        <begin position="89"/>
        <end position="282"/>
    </location>
</feature>
<dbReference type="InterPro" id="IPR058792">
    <property type="entry name" value="Beta-barrel_RND_2"/>
</dbReference>
<dbReference type="Gene3D" id="1.10.287.470">
    <property type="entry name" value="Helix hairpin bin"/>
    <property type="match status" value="2"/>
</dbReference>